<dbReference type="PANTHER" id="PTHR14042:SF24">
    <property type="entry name" value="PROTEIN DOPEY-1 HOMOLOG"/>
    <property type="match status" value="1"/>
</dbReference>
<dbReference type="GO" id="GO:0005802">
    <property type="term" value="C:trans-Golgi network"/>
    <property type="evidence" value="ECO:0007669"/>
    <property type="project" value="TreeGrafter"/>
</dbReference>
<proteinExistence type="inferred from homology"/>
<evidence type="ECO:0000256" key="6">
    <source>
        <dbReference type="ARBA" id="ARBA00046326"/>
    </source>
</evidence>
<dbReference type="Pfam" id="PF04118">
    <property type="entry name" value="Dopey_N"/>
    <property type="match status" value="1"/>
</dbReference>
<dbReference type="PhylomeDB" id="A7TEL2"/>
<evidence type="ECO:0000313" key="11">
    <source>
        <dbReference type="Proteomes" id="UP000000267"/>
    </source>
</evidence>
<dbReference type="Pfam" id="PF24598">
    <property type="entry name" value="DOP1_C"/>
    <property type="match status" value="1"/>
</dbReference>
<dbReference type="InterPro" id="IPR040314">
    <property type="entry name" value="DOP1"/>
</dbReference>
<name>A7TEL2_VANPO</name>
<dbReference type="GO" id="GO:0006895">
    <property type="term" value="P:Golgi to endosome transport"/>
    <property type="evidence" value="ECO:0007669"/>
    <property type="project" value="InterPro"/>
</dbReference>
<organism evidence="11">
    <name type="scientific">Vanderwaltozyma polyspora (strain ATCC 22028 / DSM 70294 / BCRC 21397 / CBS 2163 / NBRC 10782 / NRRL Y-8283 / UCD 57-17)</name>
    <name type="common">Kluyveromyces polysporus</name>
    <dbReference type="NCBI Taxonomy" id="436907"/>
    <lineage>
        <taxon>Eukaryota</taxon>
        <taxon>Fungi</taxon>
        <taxon>Dikarya</taxon>
        <taxon>Ascomycota</taxon>
        <taxon>Saccharomycotina</taxon>
        <taxon>Saccharomycetes</taxon>
        <taxon>Saccharomycetales</taxon>
        <taxon>Saccharomycetaceae</taxon>
        <taxon>Vanderwaltozyma</taxon>
    </lineage>
</organism>
<dbReference type="OrthoDB" id="297643at2759"/>
<dbReference type="GO" id="GO:0005768">
    <property type="term" value="C:endosome"/>
    <property type="evidence" value="ECO:0007669"/>
    <property type="project" value="TreeGrafter"/>
</dbReference>
<dbReference type="OMA" id="WIHETSE"/>
<keyword evidence="3" id="KW-0653">Protein transport</keyword>
<dbReference type="Proteomes" id="UP000000267">
    <property type="component" value="Unassembled WGS sequence"/>
</dbReference>
<evidence type="ECO:0000256" key="1">
    <source>
        <dbReference type="ARBA" id="ARBA00004395"/>
    </source>
</evidence>
<evidence type="ECO:0000313" key="10">
    <source>
        <dbReference type="EMBL" id="EDO19319.1"/>
    </source>
</evidence>
<evidence type="ECO:0000259" key="7">
    <source>
        <dbReference type="Pfam" id="PF04118"/>
    </source>
</evidence>
<gene>
    <name evidence="10" type="ORF">Kpol_1036p64</name>
</gene>
<evidence type="ECO:0000259" key="8">
    <source>
        <dbReference type="Pfam" id="PF24597"/>
    </source>
</evidence>
<dbReference type="InterPro" id="IPR056457">
    <property type="entry name" value="DOP1_C"/>
</dbReference>
<evidence type="ECO:0000256" key="5">
    <source>
        <dbReference type="ARBA" id="ARBA00023136"/>
    </source>
</evidence>
<dbReference type="EMBL" id="DS480380">
    <property type="protein sequence ID" value="EDO19319.1"/>
    <property type="molecule type" value="Genomic_DNA"/>
</dbReference>
<dbReference type="InterPro" id="IPR056458">
    <property type="entry name" value="TPR_DOP1_M"/>
</dbReference>
<keyword evidence="2" id="KW-0813">Transport</keyword>
<sequence>MSLPLKLLNLDTKTTIVDAKQKRFELNVESSLAYFDSVDEWADYISNLGKLLKALQSWKPQFQNVKYYVPTPYQVSRRLASSLSPTLPAGVHQKTLDVYNFIFEKIGIEVLSAECNIWIPGILPLMAYASISVKAQLIELYENYLVQLDSNVLKVLIRPMIASLLPGIDEENNEHQPMVFKLIETIKERLNDDSLFWQTCFMIIISDKEHRLGGVVWLTRKFPSLNAVPHLMSNQNKNDVEQNVLLESLSDSDLKKRAIDLLLPGTENLLYPEPGLLVRALVSSLDEDNDLLVKRGGLDLLLQRLHLDSPVIQAVIDRSDRASLILACCKVTMNKDMSLNRRVWNWFLGASNKQQGTEIKSRKSESEDNMTNQYFLKYGSDLIVESLLSLIDSEDTAATCFNICISILDRWEIGTYVTPKIFLKLMKCAKLYRENNKVIASARSYFNAIDTNIIWGELFLHFIDNKDFEFLEFILTTFSISEDEEMIVRHMPLLLLSMLALPSQEWESQGNEKDTSYIYNISNLIISYIPERAFLPLIESKIKVKDSQINRKKIIEQISAYYDDIRISYSSQSGDQIGDLSKYIEVQDLSLYIISLSYEILLQSFKNDVYVLEATTCFLSIYEKVPDYNDDKLKQNDYNWHEDLVDTLVKALENDKILKESVFSATTVFTKFLYNKINLLNSIELIKIIVIRLWDCILKPPKQLKAIKCLETLDMYVPSGYIEEQLTRSFMAETDISKKLLVVDLLWKHLNKDNVLITRILELLVDELFEDENPRYLFVANWVLSLNRSGGISRLFEFLIGHLIQFKFLSRDHITEIDDLDCFTYRIQSLTNVLKSNDQKLIQNFSTCTTVLTINDTDGGENLDTYKNSAIRIILKFLELNNNIHVASVRSCLSLLNLLLDGTEDSFKNIVITMLEMSSTYISQGGVEAESIAVSLVNIVFKVLKFSHSNNIKLEIFDDNTTHLKYLDYLVTSVSNMERPLIIGSYIQLLLGSIPYFEKSIFRVVVPLSASIVQCIDKLFSEEEDKDYFLQSIVLLLDGLKMLLTETYYRLTPLEQDNYFAAATAGTDFLQSMVSNVFSNDNNSVAKIQGERNVTIQSFKESVHCCIGLWVWIHETSEVYKNNEDSDLPVINSHTLRDSVLKLVNSLFQLEPLEIIDCIIINRNDSIARSLVSSLEEHQSGMVISSLLYCISNRCSRGSSLQLSINKDLIRLQKPHRSDEKHSSGKALAKNLIDFLIDYIADFHDLVIEDAYLDFITFAKDTVSNTSSYTTVWYSILRLFAVVATRLSKSEYGDQQNIKREISEIFIRYLSNSIYEISNEEKDIKPAYAALNYVVEQLQLIVNEDKAGDKYNNALNIIISAALQKYFKTNSSTDIPDCVLDLALTISKRGSSNKVWKSLINDMFNNDKQFLTINNNEKINEIISIWSRYPDYNTRLISDLLLSVNAKGIALAPALISFNSWNVSEVDMKCLSILRISYLLMVSEKDTHLLSFQPLISFVCQFLTSKESKLRSVCWILLRVLLVKISSNHFNDYWQTLSFYLQSNLQEFYENIQVQADINSNEILQICKTLDLLLTLNFEGFRATNEWIFIIDTINCISKKYPYIALVDKISESDMFKTITEDSFQLPKQSRSLVPVLSGINKCDNYTQLSNFFRQLSYLHYESVYSFKNIDIQVAEKDLLKDIFIE</sequence>
<keyword evidence="11" id="KW-1185">Reference proteome</keyword>
<dbReference type="KEGG" id="vpo:Kpol_1036p64"/>
<protein>
    <submittedName>
        <fullName evidence="10">Uncharacterized protein</fullName>
    </submittedName>
</protein>
<dbReference type="InParanoid" id="A7TEL2"/>
<feature type="domain" description="DOP1-like C-terminal" evidence="9">
    <location>
        <begin position="1235"/>
        <end position="1666"/>
    </location>
</feature>
<keyword evidence="4" id="KW-0333">Golgi apparatus</keyword>
<dbReference type="GO" id="GO:0005829">
    <property type="term" value="C:cytosol"/>
    <property type="evidence" value="ECO:0007669"/>
    <property type="project" value="GOC"/>
</dbReference>
<evidence type="ECO:0000256" key="4">
    <source>
        <dbReference type="ARBA" id="ARBA00023034"/>
    </source>
</evidence>
<reference evidence="10 11" key="1">
    <citation type="journal article" date="2007" name="Proc. Natl. Acad. Sci. U.S.A.">
        <title>Independent sorting-out of thousands of duplicated gene pairs in two yeast species descended from a whole-genome duplication.</title>
        <authorList>
            <person name="Scannell D.R."/>
            <person name="Frank A.C."/>
            <person name="Conant G.C."/>
            <person name="Byrne K.P."/>
            <person name="Woolfit M."/>
            <person name="Wolfe K.H."/>
        </authorList>
    </citation>
    <scope>NUCLEOTIDE SEQUENCE [LARGE SCALE GENOMIC DNA]</scope>
    <source>
        <strain evidence="11">ATCC 22028 / DSM 70294 / BCRC 21397 / CBS 2163 / NBRC 10782 / NRRL Y-8283 / UCD 57-17</strain>
    </source>
</reference>
<keyword evidence="5" id="KW-0472">Membrane</keyword>
<dbReference type="GeneID" id="5547659"/>
<dbReference type="eggNOG" id="KOG3613">
    <property type="taxonomic scope" value="Eukaryota"/>
</dbReference>
<accession>A7TEL2</accession>
<feature type="domain" description="DOP1-like middle TPR" evidence="8">
    <location>
        <begin position="374"/>
        <end position="562"/>
    </location>
</feature>
<dbReference type="Pfam" id="PF24597">
    <property type="entry name" value="TPR_DOP1_M"/>
    <property type="match status" value="1"/>
</dbReference>
<feature type="domain" description="DOP1 N-terminal" evidence="7">
    <location>
        <begin position="18"/>
        <end position="351"/>
    </location>
</feature>
<dbReference type="GO" id="GO:0015031">
    <property type="term" value="P:protein transport"/>
    <property type="evidence" value="ECO:0007669"/>
    <property type="project" value="UniProtKB-KW"/>
</dbReference>
<evidence type="ECO:0000256" key="3">
    <source>
        <dbReference type="ARBA" id="ARBA00022927"/>
    </source>
</evidence>
<dbReference type="RefSeq" id="XP_001647177.1">
    <property type="nucleotide sequence ID" value="XM_001647127.1"/>
</dbReference>
<dbReference type="GO" id="GO:0000139">
    <property type="term" value="C:Golgi membrane"/>
    <property type="evidence" value="ECO:0007669"/>
    <property type="project" value="UniProtKB-SubCell"/>
</dbReference>
<comment type="similarity">
    <text evidence="6">Belongs to the DOP1 family.</text>
</comment>
<evidence type="ECO:0000259" key="9">
    <source>
        <dbReference type="Pfam" id="PF24598"/>
    </source>
</evidence>
<evidence type="ECO:0000256" key="2">
    <source>
        <dbReference type="ARBA" id="ARBA00022448"/>
    </source>
</evidence>
<dbReference type="PANTHER" id="PTHR14042">
    <property type="entry name" value="DOPEY-RELATED"/>
    <property type="match status" value="1"/>
</dbReference>
<comment type="subcellular location">
    <subcellularLocation>
        <location evidence="1">Golgi apparatus membrane</location>
        <topology evidence="1">Peripheral membrane protein</topology>
    </subcellularLocation>
</comment>
<dbReference type="InterPro" id="IPR007249">
    <property type="entry name" value="DOP1_N"/>
</dbReference>
<dbReference type="HOGENOM" id="CLU_001197_1_0_1"/>